<name>A0A7W8DJ38_9BACT</name>
<evidence type="ECO:0000259" key="16">
    <source>
        <dbReference type="Pfam" id="PF02706"/>
    </source>
</evidence>
<dbReference type="InterPro" id="IPR025669">
    <property type="entry name" value="AAA_dom"/>
</dbReference>
<dbReference type="PANTHER" id="PTHR32309">
    <property type="entry name" value="TYROSINE-PROTEIN KINASE"/>
    <property type="match status" value="1"/>
</dbReference>
<feature type="region of interest" description="Disordered" evidence="15">
    <location>
        <begin position="724"/>
        <end position="745"/>
    </location>
</feature>
<keyword evidence="7" id="KW-0547">Nucleotide-binding</keyword>
<dbReference type="InterPro" id="IPR003856">
    <property type="entry name" value="LPS_length_determ_N"/>
</dbReference>
<evidence type="ECO:0000256" key="4">
    <source>
        <dbReference type="ARBA" id="ARBA00022519"/>
    </source>
</evidence>
<comment type="caution">
    <text evidence="18">The sequence shown here is derived from an EMBL/GenBank/DDBJ whole genome shotgun (WGS) entry which is preliminary data.</text>
</comment>
<dbReference type="Pfam" id="PF02706">
    <property type="entry name" value="Wzz"/>
    <property type="match status" value="1"/>
</dbReference>
<reference evidence="18 19" key="1">
    <citation type="submission" date="2020-08" db="EMBL/GenBank/DDBJ databases">
        <title>Genomic Encyclopedia of Type Strains, Phase IV (KMG-IV): sequencing the most valuable type-strain genomes for metagenomic binning, comparative biology and taxonomic classification.</title>
        <authorList>
            <person name="Goeker M."/>
        </authorList>
    </citation>
    <scope>NUCLEOTIDE SEQUENCE [LARGE SCALE GENOMIC DNA]</scope>
    <source>
        <strain evidence="18 19">DSM 12252</strain>
    </source>
</reference>
<evidence type="ECO:0000256" key="10">
    <source>
        <dbReference type="ARBA" id="ARBA00022989"/>
    </source>
</evidence>
<keyword evidence="8" id="KW-0418">Kinase</keyword>
<gene>
    <name evidence="18" type="ORF">HNQ65_001296</name>
</gene>
<keyword evidence="14" id="KW-0175">Coiled coil</keyword>
<feature type="domain" description="AAA" evidence="17">
    <location>
        <begin position="542"/>
        <end position="675"/>
    </location>
</feature>
<dbReference type="Gene3D" id="3.40.50.300">
    <property type="entry name" value="P-loop containing nucleotide triphosphate hydrolases"/>
    <property type="match status" value="1"/>
</dbReference>
<feature type="coiled-coil region" evidence="14">
    <location>
        <begin position="238"/>
        <end position="265"/>
    </location>
</feature>
<evidence type="ECO:0000256" key="13">
    <source>
        <dbReference type="ARBA" id="ARBA00053015"/>
    </source>
</evidence>
<dbReference type="GO" id="GO:0005524">
    <property type="term" value="F:ATP binding"/>
    <property type="evidence" value="ECO:0007669"/>
    <property type="project" value="UniProtKB-KW"/>
</dbReference>
<proteinExistence type="inferred from homology"/>
<keyword evidence="6" id="KW-0812">Transmembrane</keyword>
<evidence type="ECO:0000256" key="6">
    <source>
        <dbReference type="ARBA" id="ARBA00022692"/>
    </source>
</evidence>
<evidence type="ECO:0000256" key="1">
    <source>
        <dbReference type="ARBA" id="ARBA00004429"/>
    </source>
</evidence>
<dbReference type="RefSeq" id="WP_184338662.1">
    <property type="nucleotide sequence ID" value="NZ_JACHIG010000002.1"/>
</dbReference>
<evidence type="ECO:0000256" key="15">
    <source>
        <dbReference type="SAM" id="MobiDB-lite"/>
    </source>
</evidence>
<evidence type="ECO:0000256" key="8">
    <source>
        <dbReference type="ARBA" id="ARBA00022777"/>
    </source>
</evidence>
<comment type="similarity">
    <text evidence="2">Belongs to the etk/wzc family.</text>
</comment>
<comment type="subcellular location">
    <subcellularLocation>
        <location evidence="1">Cell inner membrane</location>
        <topology evidence="1">Multi-pass membrane protein</topology>
    </subcellularLocation>
</comment>
<evidence type="ECO:0000256" key="11">
    <source>
        <dbReference type="ARBA" id="ARBA00023136"/>
    </source>
</evidence>
<evidence type="ECO:0000256" key="9">
    <source>
        <dbReference type="ARBA" id="ARBA00022840"/>
    </source>
</evidence>
<evidence type="ECO:0000313" key="18">
    <source>
        <dbReference type="EMBL" id="MBB5031728.1"/>
    </source>
</evidence>
<dbReference type="GO" id="GO:0004713">
    <property type="term" value="F:protein tyrosine kinase activity"/>
    <property type="evidence" value="ECO:0007669"/>
    <property type="project" value="UniProtKB-KW"/>
</dbReference>
<dbReference type="Proteomes" id="UP000590740">
    <property type="component" value="Unassembled WGS sequence"/>
</dbReference>
<evidence type="ECO:0000256" key="5">
    <source>
        <dbReference type="ARBA" id="ARBA00022679"/>
    </source>
</evidence>
<feature type="domain" description="Polysaccharide chain length determinant N-terminal" evidence="16">
    <location>
        <begin position="33"/>
        <end position="120"/>
    </location>
</feature>
<protein>
    <submittedName>
        <fullName evidence="18">Capsular exopolysaccharide synthesis family protein</fullName>
    </submittedName>
</protein>
<dbReference type="PANTHER" id="PTHR32309:SF31">
    <property type="entry name" value="CAPSULAR EXOPOLYSACCHARIDE FAMILY"/>
    <property type="match status" value="1"/>
</dbReference>
<organism evidence="18 19">
    <name type="scientific">Prosthecobacter vanneervenii</name>
    <dbReference type="NCBI Taxonomy" id="48466"/>
    <lineage>
        <taxon>Bacteria</taxon>
        <taxon>Pseudomonadati</taxon>
        <taxon>Verrucomicrobiota</taxon>
        <taxon>Verrucomicrobiia</taxon>
        <taxon>Verrucomicrobiales</taxon>
        <taxon>Verrucomicrobiaceae</taxon>
        <taxon>Prosthecobacter</taxon>
    </lineage>
</organism>
<evidence type="ECO:0000259" key="17">
    <source>
        <dbReference type="Pfam" id="PF13614"/>
    </source>
</evidence>
<keyword evidence="3" id="KW-1003">Cell membrane</keyword>
<dbReference type="GO" id="GO:0005886">
    <property type="term" value="C:plasma membrane"/>
    <property type="evidence" value="ECO:0007669"/>
    <property type="project" value="UniProtKB-SubCell"/>
</dbReference>
<keyword evidence="4" id="KW-0997">Cell inner membrane</keyword>
<dbReference type="CDD" id="cd05387">
    <property type="entry name" value="BY-kinase"/>
    <property type="match status" value="1"/>
</dbReference>
<evidence type="ECO:0000256" key="3">
    <source>
        <dbReference type="ARBA" id="ARBA00022475"/>
    </source>
</evidence>
<keyword evidence="11" id="KW-0472">Membrane</keyword>
<comment type="catalytic activity">
    <reaction evidence="13">
        <text>L-tyrosyl-[protein] + ATP = O-phospho-L-tyrosyl-[protein] + ADP + H(+)</text>
        <dbReference type="Rhea" id="RHEA:10596"/>
        <dbReference type="Rhea" id="RHEA-COMP:10136"/>
        <dbReference type="Rhea" id="RHEA-COMP:20101"/>
        <dbReference type="ChEBI" id="CHEBI:15378"/>
        <dbReference type="ChEBI" id="CHEBI:30616"/>
        <dbReference type="ChEBI" id="CHEBI:46858"/>
        <dbReference type="ChEBI" id="CHEBI:61978"/>
        <dbReference type="ChEBI" id="CHEBI:456216"/>
    </reaction>
</comment>
<dbReference type="InterPro" id="IPR005702">
    <property type="entry name" value="Wzc-like_C"/>
</dbReference>
<dbReference type="InterPro" id="IPR027417">
    <property type="entry name" value="P-loop_NTPase"/>
</dbReference>
<evidence type="ECO:0000256" key="14">
    <source>
        <dbReference type="SAM" id="Coils"/>
    </source>
</evidence>
<dbReference type="NCBIfam" id="TIGR01007">
    <property type="entry name" value="eps_fam"/>
    <property type="match status" value="1"/>
</dbReference>
<dbReference type="Pfam" id="PF13614">
    <property type="entry name" value="AAA_31"/>
    <property type="match status" value="1"/>
</dbReference>
<feature type="coiled-coil region" evidence="14">
    <location>
        <begin position="348"/>
        <end position="392"/>
    </location>
</feature>
<keyword evidence="10" id="KW-1133">Transmembrane helix</keyword>
<dbReference type="InterPro" id="IPR050445">
    <property type="entry name" value="Bact_polysacc_biosynth/exp"/>
</dbReference>
<accession>A0A7W8DJ38</accession>
<keyword evidence="9" id="KW-0067">ATP-binding</keyword>
<evidence type="ECO:0000256" key="2">
    <source>
        <dbReference type="ARBA" id="ARBA00008883"/>
    </source>
</evidence>
<sequence>MQPASLNLTRPAYEMPPRMEAEAEPQSALNPAQLVDGMRRHSWIPITLSLFGLILGYAYFKRQKPVYEAVSVAQFGSEQQSLLGMNGVNSPTSLADEKSVNTLIQAAKSREVMGRVVSELNLTKIPAFAGGHPASSKEAKDNAIFMINSMIRISLRKDTRLIDFAVTGAEPEQVASLSNQAVLSLVAELESQKSKTMQSAVQSLVSEGQRLQEKLKKSELAMHDYKRSNQAISLDERKDLVLTKLKELSSELNQQSKERLTLETQLQACKEGKLPRDELLNLPTIASHPKVSSILTQLQTQKASLALIAERYKPKHPKYEAIQVVINSQEEQLNVVLADAMHLLESSCEHAREMERRLQEQLKKQESDALDLEQLAVQYNVLKREMESDQAVYESVLSRIKQVDVSRGMETPPIWVHQLAMVPGEPISPNAKKVVGSSTAGGFMLGLAIIGLIVMQDRSIRSVDDARQRLRVPVLGTIANLRPSVLAETQKAQEQNHSGLTPVLLAHKAVAENFREFRAIIARMAKSSHTCHMVVSAVPDEGKTFVSTHLAVSLASQGFRTLLIDMDLRRSQLADVFGIPSTRKGVIDLLLEEVSFSEVCLSGGIAHLAILPAGKRVANPAELLSTCGVERLKEMAFAAGFDRIVIDTAPLIPVNDTLELGALADSTFLVVRCNRTPTDIVQEAIRKLYQTGIPLTGLVLNRLAHRARTYDYYYHRSYYKANDQEESAPLRPNSRGMSNPPRIIG</sequence>
<keyword evidence="19" id="KW-1185">Reference proteome</keyword>
<dbReference type="SUPFAM" id="SSF52540">
    <property type="entry name" value="P-loop containing nucleoside triphosphate hydrolases"/>
    <property type="match status" value="1"/>
</dbReference>
<dbReference type="AlphaFoldDB" id="A0A7W8DJ38"/>
<keyword evidence="12" id="KW-0829">Tyrosine-protein kinase</keyword>
<evidence type="ECO:0000256" key="12">
    <source>
        <dbReference type="ARBA" id="ARBA00023137"/>
    </source>
</evidence>
<evidence type="ECO:0000256" key="7">
    <source>
        <dbReference type="ARBA" id="ARBA00022741"/>
    </source>
</evidence>
<dbReference type="EMBL" id="JACHIG010000002">
    <property type="protein sequence ID" value="MBB5031728.1"/>
    <property type="molecule type" value="Genomic_DNA"/>
</dbReference>
<evidence type="ECO:0000313" key="19">
    <source>
        <dbReference type="Proteomes" id="UP000590740"/>
    </source>
</evidence>
<keyword evidence="5" id="KW-0808">Transferase</keyword>